<dbReference type="EMBL" id="CM042882">
    <property type="protein sequence ID" value="KAI4382321.1"/>
    <property type="molecule type" value="Genomic_DNA"/>
</dbReference>
<accession>A0ACB9RT09</accession>
<sequence length="81" mass="9242">MHARSISRIEWLSVRPHRSTPFRPPFKPLSRLPTLRSAPILRPIPTDRPFSQQQPQIFFPSLGFGRIRGLPTISGIGWEVG</sequence>
<dbReference type="Proteomes" id="UP001057402">
    <property type="component" value="Chromosome 3"/>
</dbReference>
<evidence type="ECO:0000313" key="1">
    <source>
        <dbReference type="EMBL" id="KAI4382321.1"/>
    </source>
</evidence>
<evidence type="ECO:0000313" key="2">
    <source>
        <dbReference type="Proteomes" id="UP001057402"/>
    </source>
</evidence>
<protein>
    <submittedName>
        <fullName evidence="1">Uncharacterized protein</fullName>
    </submittedName>
</protein>
<gene>
    <name evidence="1" type="ORF">MLD38_008299</name>
</gene>
<keyword evidence="2" id="KW-1185">Reference proteome</keyword>
<proteinExistence type="predicted"/>
<reference evidence="2" key="1">
    <citation type="journal article" date="2023" name="Front. Plant Sci.">
        <title>Chromosomal-level genome assembly of Melastoma candidum provides insights into trichome evolution.</title>
        <authorList>
            <person name="Zhong Y."/>
            <person name="Wu W."/>
            <person name="Sun C."/>
            <person name="Zou P."/>
            <person name="Liu Y."/>
            <person name="Dai S."/>
            <person name="Zhou R."/>
        </authorList>
    </citation>
    <scope>NUCLEOTIDE SEQUENCE [LARGE SCALE GENOMIC DNA]</scope>
</reference>
<organism evidence="1 2">
    <name type="scientific">Melastoma candidum</name>
    <dbReference type="NCBI Taxonomy" id="119954"/>
    <lineage>
        <taxon>Eukaryota</taxon>
        <taxon>Viridiplantae</taxon>
        <taxon>Streptophyta</taxon>
        <taxon>Embryophyta</taxon>
        <taxon>Tracheophyta</taxon>
        <taxon>Spermatophyta</taxon>
        <taxon>Magnoliopsida</taxon>
        <taxon>eudicotyledons</taxon>
        <taxon>Gunneridae</taxon>
        <taxon>Pentapetalae</taxon>
        <taxon>rosids</taxon>
        <taxon>malvids</taxon>
        <taxon>Myrtales</taxon>
        <taxon>Melastomataceae</taxon>
        <taxon>Melastomatoideae</taxon>
        <taxon>Melastomateae</taxon>
        <taxon>Melastoma</taxon>
    </lineage>
</organism>
<name>A0ACB9RT09_9MYRT</name>
<comment type="caution">
    <text evidence="1">The sequence shown here is derived from an EMBL/GenBank/DDBJ whole genome shotgun (WGS) entry which is preliminary data.</text>
</comment>